<dbReference type="AlphaFoldDB" id="A2DHB6"/>
<dbReference type="RefSeq" id="XP_001581175.1">
    <property type="nucleotide sequence ID" value="XM_001581125.1"/>
</dbReference>
<dbReference type="SUPFAM" id="SSF50978">
    <property type="entry name" value="WD40 repeat-like"/>
    <property type="match status" value="1"/>
</dbReference>
<dbReference type="PROSITE" id="PS50082">
    <property type="entry name" value="WD_REPEATS_2"/>
    <property type="match status" value="3"/>
</dbReference>
<reference evidence="5" key="2">
    <citation type="journal article" date="2007" name="Science">
        <title>Draft genome sequence of the sexually transmitted pathogen Trichomonas vaginalis.</title>
        <authorList>
            <person name="Carlton J.M."/>
            <person name="Hirt R.P."/>
            <person name="Silva J.C."/>
            <person name="Delcher A.L."/>
            <person name="Schatz M."/>
            <person name="Zhao Q."/>
            <person name="Wortman J.R."/>
            <person name="Bidwell S.L."/>
            <person name="Alsmark U.C.M."/>
            <person name="Besteiro S."/>
            <person name="Sicheritz-Ponten T."/>
            <person name="Noel C.J."/>
            <person name="Dacks J.B."/>
            <person name="Foster P.G."/>
            <person name="Simillion C."/>
            <person name="Van de Peer Y."/>
            <person name="Miranda-Saavedra D."/>
            <person name="Barton G.J."/>
            <person name="Westrop G.D."/>
            <person name="Mueller S."/>
            <person name="Dessi D."/>
            <person name="Fiori P.L."/>
            <person name="Ren Q."/>
            <person name="Paulsen I."/>
            <person name="Zhang H."/>
            <person name="Bastida-Corcuera F.D."/>
            <person name="Simoes-Barbosa A."/>
            <person name="Brown M.T."/>
            <person name="Hayes R.D."/>
            <person name="Mukherjee M."/>
            <person name="Okumura C.Y."/>
            <person name="Schneider R."/>
            <person name="Smith A.J."/>
            <person name="Vanacova S."/>
            <person name="Villalvazo M."/>
            <person name="Haas B.J."/>
            <person name="Pertea M."/>
            <person name="Feldblyum T.V."/>
            <person name="Utterback T.R."/>
            <person name="Shu C.L."/>
            <person name="Osoegawa K."/>
            <person name="de Jong P.J."/>
            <person name="Hrdy I."/>
            <person name="Horvathova L."/>
            <person name="Zubacova Z."/>
            <person name="Dolezal P."/>
            <person name="Malik S.B."/>
            <person name="Logsdon J.M. Jr."/>
            <person name="Henze K."/>
            <person name="Gupta A."/>
            <person name="Wang C.C."/>
            <person name="Dunne R.L."/>
            <person name="Upcroft J.A."/>
            <person name="Upcroft P."/>
            <person name="White O."/>
            <person name="Salzberg S.L."/>
            <person name="Tang P."/>
            <person name="Chiu C.-H."/>
            <person name="Lee Y.-S."/>
            <person name="Embley T.M."/>
            <person name="Coombs G.H."/>
            <person name="Mottram J.C."/>
            <person name="Tachezy J."/>
            <person name="Fraser-Liggett C.M."/>
            <person name="Johnson P.J."/>
        </authorList>
    </citation>
    <scope>NUCLEOTIDE SEQUENCE [LARGE SCALE GENOMIC DNA]</scope>
    <source>
        <strain evidence="5">G3</strain>
    </source>
</reference>
<dbReference type="eggNOG" id="KOG0266">
    <property type="taxonomic scope" value="Eukaryota"/>
</dbReference>
<dbReference type="Pfam" id="PF00400">
    <property type="entry name" value="WD40"/>
    <property type="match status" value="6"/>
</dbReference>
<dbReference type="STRING" id="5722.A2DHB6"/>
<dbReference type="PANTHER" id="PTHR19879:SF9">
    <property type="entry name" value="TRANSCRIPTION INITIATION FACTOR TFIID SUBUNIT 5"/>
    <property type="match status" value="1"/>
</dbReference>
<feature type="repeat" description="WD" evidence="3">
    <location>
        <begin position="398"/>
        <end position="436"/>
    </location>
</feature>
<dbReference type="SMR" id="A2DHB6"/>
<dbReference type="KEGG" id="tva:5465723"/>
<feature type="repeat" description="WD" evidence="3">
    <location>
        <begin position="356"/>
        <end position="397"/>
    </location>
</feature>
<organism evidence="5 6">
    <name type="scientific">Trichomonas vaginalis (strain ATCC PRA-98 / G3)</name>
    <dbReference type="NCBI Taxonomy" id="412133"/>
    <lineage>
        <taxon>Eukaryota</taxon>
        <taxon>Metamonada</taxon>
        <taxon>Parabasalia</taxon>
        <taxon>Trichomonadida</taxon>
        <taxon>Trichomonadidae</taxon>
        <taxon>Trichomonas</taxon>
    </lineage>
</organism>
<evidence type="ECO:0000256" key="1">
    <source>
        <dbReference type="ARBA" id="ARBA00022574"/>
    </source>
</evidence>
<dbReference type="VEuPathDB" id="TrichDB:TVAG_021340"/>
<feature type="repeat" description="WD" evidence="3">
    <location>
        <begin position="308"/>
        <end position="341"/>
    </location>
</feature>
<name>A2DHB6_TRIV3</name>
<evidence type="ECO:0000256" key="2">
    <source>
        <dbReference type="ARBA" id="ARBA00022737"/>
    </source>
</evidence>
<evidence type="ECO:0000256" key="4">
    <source>
        <dbReference type="SAM" id="Coils"/>
    </source>
</evidence>
<evidence type="ECO:0000256" key="3">
    <source>
        <dbReference type="PROSITE-ProRule" id="PRU00221"/>
    </source>
</evidence>
<keyword evidence="6" id="KW-1185">Reference proteome</keyword>
<keyword evidence="1 3" id="KW-0853">WD repeat</keyword>
<dbReference type="PROSITE" id="PS50294">
    <property type="entry name" value="WD_REPEATS_REGION"/>
    <property type="match status" value="2"/>
</dbReference>
<accession>A2DHB6</accession>
<reference evidence="5" key="1">
    <citation type="submission" date="2006-10" db="EMBL/GenBank/DDBJ databases">
        <authorList>
            <person name="Amadeo P."/>
            <person name="Zhao Q."/>
            <person name="Wortman J."/>
            <person name="Fraser-Liggett C."/>
            <person name="Carlton J."/>
        </authorList>
    </citation>
    <scope>NUCLEOTIDE SEQUENCE</scope>
    <source>
        <strain evidence="5">G3</strain>
    </source>
</reference>
<dbReference type="CDD" id="cd00200">
    <property type="entry name" value="WD40"/>
    <property type="match status" value="1"/>
</dbReference>
<evidence type="ECO:0000313" key="6">
    <source>
        <dbReference type="Proteomes" id="UP000001542"/>
    </source>
</evidence>
<dbReference type="PANTHER" id="PTHR19879">
    <property type="entry name" value="TRANSCRIPTION INITIATION FACTOR TFIID"/>
    <property type="match status" value="1"/>
</dbReference>
<dbReference type="InterPro" id="IPR020472">
    <property type="entry name" value="WD40_PAC1"/>
</dbReference>
<keyword evidence="4" id="KW-0175">Coiled coil</keyword>
<dbReference type="OrthoDB" id="17410at2759"/>
<dbReference type="SMART" id="SM00320">
    <property type="entry name" value="WD40"/>
    <property type="match status" value="7"/>
</dbReference>
<dbReference type="EMBL" id="DS113200">
    <property type="protein sequence ID" value="EAY20189.1"/>
    <property type="molecule type" value="Genomic_DNA"/>
</dbReference>
<dbReference type="InterPro" id="IPR001680">
    <property type="entry name" value="WD40_rpt"/>
</dbReference>
<protein>
    <submittedName>
        <fullName evidence="5">Uncharacterized protein</fullName>
    </submittedName>
</protein>
<dbReference type="Proteomes" id="UP000001542">
    <property type="component" value="Unassembled WGS sequence"/>
</dbReference>
<dbReference type="PRINTS" id="PR00320">
    <property type="entry name" value="GPROTEINBRPT"/>
</dbReference>
<dbReference type="Gene3D" id="2.130.10.10">
    <property type="entry name" value="YVTN repeat-like/Quinoprotein amine dehydrogenase"/>
    <property type="match status" value="1"/>
</dbReference>
<dbReference type="VEuPathDB" id="TrichDB:TVAGG3_0677760"/>
<feature type="coiled-coil region" evidence="4">
    <location>
        <begin position="13"/>
        <end position="61"/>
    </location>
</feature>
<evidence type="ECO:0000313" key="5">
    <source>
        <dbReference type="EMBL" id="EAY20189.1"/>
    </source>
</evidence>
<dbReference type="InParanoid" id="A2DHB6"/>
<gene>
    <name evidence="5" type="ORF">TVAG_021340</name>
</gene>
<dbReference type="PROSITE" id="PS00678">
    <property type="entry name" value="WD_REPEATS_1"/>
    <property type="match status" value="1"/>
</dbReference>
<dbReference type="InterPro" id="IPR036322">
    <property type="entry name" value="WD40_repeat_dom_sf"/>
</dbReference>
<dbReference type="InterPro" id="IPR019775">
    <property type="entry name" value="WD40_repeat_CS"/>
</dbReference>
<proteinExistence type="predicted"/>
<keyword evidence="2" id="KW-0677">Repeat</keyword>
<sequence length="436" mass="49060">MTYLNSDQIHQLLSSLGAEYDQLNENRIKLENDCTKLREFIDSQIQQIQILNSDFEKLRIEFIQRKDEFVARAQQEQAVIPTAPPIPEEAPAQEEDWSQEIDIQPLPGAKNCPLSISLSCEIVDVSVICSTTFSPDGQCLAIGSDNAIRVYAIDTDIFLFQHQVEANPKRPNNYIRTIAWTPDSKRVLCGSEDSKIRIFEVPADRQQPADADAMVQPVKIMTDFKDQIYCIQCSSDGKFFATTTADGTLSIVDLNTYNVISIFPREGENNIVATSLSIFHDDNLVAVCYSTNDVWIFNLEQNKVVCKASCHSKSIYAIKFINNSNRLVTSSLDNTIKIWDMIWNGDNIELKLWKSLDKHTDFIVTLDVDSSGKYLLSGSKDKTVKLSDITHGEMAYSIQAHQNSIITVNFNPKRPLFCSGSGDKSVKIFSYGPPEQ</sequence>
<dbReference type="InterPro" id="IPR015943">
    <property type="entry name" value="WD40/YVTN_repeat-like_dom_sf"/>
</dbReference>